<dbReference type="EnsemblMetazoa" id="G28758.1">
    <property type="protein sequence ID" value="G28758.1:cds"/>
    <property type="gene ID" value="G28758"/>
</dbReference>
<protein>
    <recommendedName>
        <fullName evidence="4">Protein rolling stone</fullName>
    </recommendedName>
</protein>
<keyword evidence="3" id="KW-1185">Reference proteome</keyword>
<dbReference type="PANTHER" id="PTHR12242:SF1">
    <property type="entry name" value="MYND-TYPE DOMAIN-CONTAINING PROTEIN"/>
    <property type="match status" value="1"/>
</dbReference>
<keyword evidence="1" id="KW-1133">Transmembrane helix</keyword>
<evidence type="ECO:0000313" key="3">
    <source>
        <dbReference type="Proteomes" id="UP000005408"/>
    </source>
</evidence>
<evidence type="ECO:0000256" key="1">
    <source>
        <dbReference type="SAM" id="Phobius"/>
    </source>
</evidence>
<accession>A0A8W8LMX0</accession>
<dbReference type="OrthoDB" id="419711at2759"/>
<evidence type="ECO:0008006" key="4">
    <source>
        <dbReference type="Google" id="ProtNLM"/>
    </source>
</evidence>
<feature type="transmembrane region" description="Helical" evidence="1">
    <location>
        <begin position="219"/>
        <end position="242"/>
    </location>
</feature>
<reference evidence="2" key="1">
    <citation type="submission" date="2022-08" db="UniProtKB">
        <authorList>
            <consortium name="EnsemblMetazoa"/>
        </authorList>
    </citation>
    <scope>IDENTIFICATION</scope>
    <source>
        <strain evidence="2">05x7-T-G4-1.051#20</strain>
    </source>
</reference>
<keyword evidence="1" id="KW-0812">Transmembrane</keyword>
<feature type="transmembrane region" description="Helical" evidence="1">
    <location>
        <begin position="149"/>
        <end position="170"/>
    </location>
</feature>
<proteinExistence type="predicted"/>
<feature type="transmembrane region" description="Helical" evidence="1">
    <location>
        <begin position="35"/>
        <end position="57"/>
    </location>
</feature>
<dbReference type="GO" id="GO:0016020">
    <property type="term" value="C:membrane"/>
    <property type="evidence" value="ECO:0007669"/>
    <property type="project" value="TreeGrafter"/>
</dbReference>
<feature type="transmembrane region" description="Helical" evidence="1">
    <location>
        <begin position="182"/>
        <end position="199"/>
    </location>
</feature>
<sequence length="259" mass="29812">MGKDFNDLKDEFKLDKLKINNVEPRTFVLGKLVPTFFYPIWTLIWAIYHSLNLILMPYYRIDLAPYSEPWPFYLSNWVYTVLTVGAVSDCVATLYVFIKKQSLLVPVPGGLVSTPWYLQVVWVLYNITNTSTLTMLILLGSLVTVETDAASILVQIFSAFYVIGNILVGSKETRLLHVYQPVAFLFVYTFFFNMIYSLANERPVYPNMDWFKAPGFGVLWLFGLVFVIVPLVHLLVFGLYWLREIIDEKCCKKGPADLV</sequence>
<evidence type="ECO:0000313" key="2">
    <source>
        <dbReference type="EnsemblMetazoa" id="G28758.1:cds"/>
    </source>
</evidence>
<keyword evidence="1" id="KW-0472">Membrane</keyword>
<name>A0A8W8LMX0_MAGGI</name>
<dbReference type="AlphaFoldDB" id="A0A8W8LMX0"/>
<dbReference type="OMA" id="EPWPFYL"/>
<dbReference type="Proteomes" id="UP000005408">
    <property type="component" value="Unassembled WGS sequence"/>
</dbReference>
<dbReference type="PANTHER" id="PTHR12242">
    <property type="entry name" value="OS02G0130600 PROTEIN-RELATED"/>
    <property type="match status" value="1"/>
</dbReference>
<feature type="transmembrane region" description="Helical" evidence="1">
    <location>
        <begin position="77"/>
        <end position="98"/>
    </location>
</feature>
<organism evidence="2 3">
    <name type="scientific">Magallana gigas</name>
    <name type="common">Pacific oyster</name>
    <name type="synonym">Crassostrea gigas</name>
    <dbReference type="NCBI Taxonomy" id="29159"/>
    <lineage>
        <taxon>Eukaryota</taxon>
        <taxon>Metazoa</taxon>
        <taxon>Spiralia</taxon>
        <taxon>Lophotrochozoa</taxon>
        <taxon>Mollusca</taxon>
        <taxon>Bivalvia</taxon>
        <taxon>Autobranchia</taxon>
        <taxon>Pteriomorphia</taxon>
        <taxon>Ostreida</taxon>
        <taxon>Ostreoidea</taxon>
        <taxon>Ostreidae</taxon>
        <taxon>Magallana</taxon>
    </lineage>
</organism>